<feature type="compositionally biased region" description="Acidic residues" evidence="1">
    <location>
        <begin position="42"/>
        <end position="60"/>
    </location>
</feature>
<organism evidence="2 3">
    <name type="scientific">Rozella allomycis (strain CSF55)</name>
    <dbReference type="NCBI Taxonomy" id="988480"/>
    <lineage>
        <taxon>Eukaryota</taxon>
        <taxon>Fungi</taxon>
        <taxon>Fungi incertae sedis</taxon>
        <taxon>Cryptomycota</taxon>
        <taxon>Cryptomycota incertae sedis</taxon>
        <taxon>Rozella</taxon>
    </lineage>
</organism>
<dbReference type="Proteomes" id="UP000281549">
    <property type="component" value="Unassembled WGS sequence"/>
</dbReference>
<evidence type="ECO:0000256" key="1">
    <source>
        <dbReference type="SAM" id="MobiDB-lite"/>
    </source>
</evidence>
<sequence length="112" mass="12456">MNQGNHVNKRMSEPTAHSTFSLEVPVESLPTERETNHPIADDAMETDSIDEVDYDEDDGDLSPKIDTSKVVESLRAWINKMKTRLAALVALRLAEGHARGDCSEYEKSQVIG</sequence>
<protein>
    <submittedName>
        <fullName evidence="2">Uncharacterized protein</fullName>
    </submittedName>
</protein>
<accession>A0A4P9Y9S7</accession>
<dbReference type="EMBL" id="ML007314">
    <property type="protein sequence ID" value="RKP15936.1"/>
    <property type="molecule type" value="Genomic_DNA"/>
</dbReference>
<name>A0A4P9Y9S7_ROZAC</name>
<dbReference type="AlphaFoldDB" id="A0A4P9Y9S7"/>
<reference evidence="3" key="1">
    <citation type="journal article" date="2018" name="Nat. Microbiol.">
        <title>Leveraging single-cell genomics to expand the fungal tree of life.</title>
        <authorList>
            <person name="Ahrendt S.R."/>
            <person name="Quandt C.A."/>
            <person name="Ciobanu D."/>
            <person name="Clum A."/>
            <person name="Salamov A."/>
            <person name="Andreopoulos B."/>
            <person name="Cheng J.F."/>
            <person name="Woyke T."/>
            <person name="Pelin A."/>
            <person name="Henrissat B."/>
            <person name="Reynolds N.K."/>
            <person name="Benny G.L."/>
            <person name="Smith M.E."/>
            <person name="James T.Y."/>
            <person name="Grigoriev I.V."/>
        </authorList>
    </citation>
    <scope>NUCLEOTIDE SEQUENCE [LARGE SCALE GENOMIC DNA]</scope>
    <source>
        <strain evidence="3">CSF55</strain>
    </source>
</reference>
<evidence type="ECO:0000313" key="2">
    <source>
        <dbReference type="EMBL" id="RKP15936.1"/>
    </source>
</evidence>
<feature type="compositionally biased region" description="Basic and acidic residues" evidence="1">
    <location>
        <begin position="30"/>
        <end position="40"/>
    </location>
</feature>
<feature type="region of interest" description="Disordered" evidence="1">
    <location>
        <begin position="1"/>
        <end position="61"/>
    </location>
</feature>
<evidence type="ECO:0000313" key="3">
    <source>
        <dbReference type="Proteomes" id="UP000281549"/>
    </source>
</evidence>
<proteinExistence type="predicted"/>
<gene>
    <name evidence="2" type="ORF">ROZALSC1DRAFT_25863</name>
</gene>